<comment type="caution">
    <text evidence="2">The sequence shown here is derived from an EMBL/GenBank/DDBJ whole genome shotgun (WGS) entry which is preliminary data.</text>
</comment>
<organism evidence="2 3">
    <name type="scientific">Apiospora arundinis</name>
    <dbReference type="NCBI Taxonomy" id="335852"/>
    <lineage>
        <taxon>Eukaryota</taxon>
        <taxon>Fungi</taxon>
        <taxon>Dikarya</taxon>
        <taxon>Ascomycota</taxon>
        <taxon>Pezizomycotina</taxon>
        <taxon>Sordariomycetes</taxon>
        <taxon>Xylariomycetidae</taxon>
        <taxon>Amphisphaeriales</taxon>
        <taxon>Apiosporaceae</taxon>
        <taxon>Apiospora</taxon>
    </lineage>
</organism>
<accession>A0ABR2HKQ0</accession>
<dbReference type="Proteomes" id="UP001390339">
    <property type="component" value="Unassembled WGS sequence"/>
</dbReference>
<dbReference type="EMBL" id="JAPCWZ010000010">
    <property type="protein sequence ID" value="KAK8848716.1"/>
    <property type="molecule type" value="Genomic_DNA"/>
</dbReference>
<feature type="region of interest" description="Disordered" evidence="1">
    <location>
        <begin position="29"/>
        <end position="49"/>
    </location>
</feature>
<evidence type="ECO:0000313" key="3">
    <source>
        <dbReference type="Proteomes" id="UP001390339"/>
    </source>
</evidence>
<evidence type="ECO:0000313" key="2">
    <source>
        <dbReference type="EMBL" id="KAK8848716.1"/>
    </source>
</evidence>
<gene>
    <name evidence="2" type="ORF">PGQ11_015196</name>
</gene>
<reference evidence="2 3" key="1">
    <citation type="journal article" date="2024" name="IMA Fungus">
        <title>Apiospora arundinis, a panoply of carbohydrate-active enzymes and secondary metabolites.</title>
        <authorList>
            <person name="Sorensen T."/>
            <person name="Petersen C."/>
            <person name="Muurmann A.T."/>
            <person name="Christiansen J.V."/>
            <person name="Brundto M.L."/>
            <person name="Overgaard C.K."/>
            <person name="Boysen A.T."/>
            <person name="Wollenberg R.D."/>
            <person name="Larsen T.O."/>
            <person name="Sorensen J.L."/>
            <person name="Nielsen K.L."/>
            <person name="Sondergaard T.E."/>
        </authorList>
    </citation>
    <scope>NUCLEOTIDE SEQUENCE [LARGE SCALE GENOMIC DNA]</scope>
    <source>
        <strain evidence="2 3">AAU 773</strain>
    </source>
</reference>
<name>A0ABR2HKQ0_9PEZI</name>
<proteinExistence type="predicted"/>
<evidence type="ECO:0000256" key="1">
    <source>
        <dbReference type="SAM" id="MobiDB-lite"/>
    </source>
</evidence>
<keyword evidence="3" id="KW-1185">Reference proteome</keyword>
<sequence length="100" mass="11258">MPGDKKSQQPSVEEIESRFEKLSIKIEQANAHAQKPSTQKGQRGTGIFRKPAREISEANFLEELDRLDAHVMANKAKKHAQTAAATEKMLSELEAKWDLK</sequence>
<protein>
    <submittedName>
        <fullName evidence="2">Uncharacterized protein</fullName>
    </submittedName>
</protein>